<dbReference type="AlphaFoldDB" id="A0A8T2T3H6"/>
<dbReference type="Proteomes" id="UP000825935">
    <property type="component" value="Chromosome 16"/>
</dbReference>
<evidence type="ECO:0000313" key="1">
    <source>
        <dbReference type="EMBL" id="KAH7388054.1"/>
    </source>
</evidence>
<accession>A0A8T2T3H6</accession>
<comment type="caution">
    <text evidence="1">The sequence shown here is derived from an EMBL/GenBank/DDBJ whole genome shotgun (WGS) entry which is preliminary data.</text>
</comment>
<sequence length="30" mass="3609">MQLPELIPQLSITDVFNYLPPSFKQNRKKY</sequence>
<evidence type="ECO:0000313" key="2">
    <source>
        <dbReference type="Proteomes" id="UP000825935"/>
    </source>
</evidence>
<proteinExistence type="predicted"/>
<protein>
    <submittedName>
        <fullName evidence="1">Uncharacterized protein</fullName>
    </submittedName>
</protein>
<reference evidence="1" key="1">
    <citation type="submission" date="2021-08" db="EMBL/GenBank/DDBJ databases">
        <title>WGS assembly of Ceratopteris richardii.</title>
        <authorList>
            <person name="Marchant D.B."/>
            <person name="Chen G."/>
            <person name="Jenkins J."/>
            <person name="Shu S."/>
            <person name="Leebens-Mack J."/>
            <person name="Grimwood J."/>
            <person name="Schmutz J."/>
            <person name="Soltis P."/>
            <person name="Soltis D."/>
            <person name="Chen Z.-H."/>
        </authorList>
    </citation>
    <scope>NUCLEOTIDE SEQUENCE</scope>
    <source>
        <strain evidence="1">Whitten #5841</strain>
        <tissue evidence="1">Leaf</tissue>
    </source>
</reference>
<name>A0A8T2T3H6_CERRI</name>
<gene>
    <name evidence="1" type="ORF">KP509_16G055200</name>
</gene>
<dbReference type="EMBL" id="CM035421">
    <property type="protein sequence ID" value="KAH7388054.1"/>
    <property type="molecule type" value="Genomic_DNA"/>
</dbReference>
<keyword evidence="2" id="KW-1185">Reference proteome</keyword>
<organism evidence="1 2">
    <name type="scientific">Ceratopteris richardii</name>
    <name type="common">Triangle waterfern</name>
    <dbReference type="NCBI Taxonomy" id="49495"/>
    <lineage>
        <taxon>Eukaryota</taxon>
        <taxon>Viridiplantae</taxon>
        <taxon>Streptophyta</taxon>
        <taxon>Embryophyta</taxon>
        <taxon>Tracheophyta</taxon>
        <taxon>Polypodiopsida</taxon>
        <taxon>Polypodiidae</taxon>
        <taxon>Polypodiales</taxon>
        <taxon>Pteridineae</taxon>
        <taxon>Pteridaceae</taxon>
        <taxon>Parkerioideae</taxon>
        <taxon>Ceratopteris</taxon>
    </lineage>
</organism>